<evidence type="ECO:0000256" key="13">
    <source>
        <dbReference type="ARBA" id="ARBA00022859"/>
    </source>
</evidence>
<keyword evidence="7" id="KW-0597">Phosphoprotein</keyword>
<dbReference type="Gene3D" id="1.10.533.10">
    <property type="entry name" value="Death Domain, Fas"/>
    <property type="match status" value="1"/>
</dbReference>
<evidence type="ECO:0000256" key="14">
    <source>
        <dbReference type="ARBA" id="ARBA00023054"/>
    </source>
</evidence>
<dbReference type="InterPro" id="IPR011029">
    <property type="entry name" value="DEATH-like_dom_sf"/>
</dbReference>
<reference evidence="27" key="1">
    <citation type="submission" date="2019-05" db="EMBL/GenBank/DDBJ databases">
        <authorList>
            <person name="Zhang S."/>
            <person name="Liu J."/>
        </authorList>
    </citation>
    <scope>NUCLEOTIDE SEQUENCE [LARGE SCALE GENOMIC DNA]</scope>
</reference>
<dbReference type="Pfam" id="PF02758">
    <property type="entry name" value="PYRIN"/>
    <property type="match status" value="1"/>
</dbReference>
<keyword evidence="19" id="KW-0966">Cell projection</keyword>
<dbReference type="PANTHER" id="PTHR24103">
    <property type="entry name" value="E3 UBIQUITIN-PROTEIN LIGASE TRIM"/>
    <property type="match status" value="1"/>
</dbReference>
<keyword evidence="16" id="KW-0009">Actin-binding</keyword>
<evidence type="ECO:0000313" key="27">
    <source>
        <dbReference type="Ensembl" id="ENSBGRP00000037700.1"/>
    </source>
</evidence>
<feature type="compositionally biased region" description="Polar residues" evidence="24">
    <location>
        <begin position="208"/>
        <end position="223"/>
    </location>
</feature>
<keyword evidence="14" id="KW-0175">Coiled coil</keyword>
<dbReference type="GO" id="GO:0030027">
    <property type="term" value="C:lamellipodium"/>
    <property type="evidence" value="ECO:0007669"/>
    <property type="project" value="UniProtKB-SubCell"/>
</dbReference>
<keyword evidence="28" id="KW-1185">Reference proteome</keyword>
<reference evidence="27" key="3">
    <citation type="submission" date="2025-09" db="UniProtKB">
        <authorList>
            <consortium name="Ensembl"/>
        </authorList>
    </citation>
    <scope>IDENTIFICATION</scope>
</reference>
<reference evidence="27" key="2">
    <citation type="submission" date="2025-08" db="UniProtKB">
        <authorList>
            <consortium name="Ensembl"/>
        </authorList>
    </citation>
    <scope>IDENTIFICATION</scope>
</reference>
<keyword evidence="18" id="KW-0539">Nucleus</keyword>
<evidence type="ECO:0000256" key="5">
    <source>
        <dbReference type="ARBA" id="ARBA00004510"/>
    </source>
</evidence>
<organism evidence="27 28">
    <name type="scientific">Bos mutus grunniens</name>
    <name type="common">Wild yak</name>
    <name type="synonym">Bos grunniens</name>
    <dbReference type="NCBI Taxonomy" id="30521"/>
    <lineage>
        <taxon>Eukaryota</taxon>
        <taxon>Metazoa</taxon>
        <taxon>Chordata</taxon>
        <taxon>Craniata</taxon>
        <taxon>Vertebrata</taxon>
        <taxon>Euteleostomi</taxon>
        <taxon>Mammalia</taxon>
        <taxon>Eutheria</taxon>
        <taxon>Laurasiatheria</taxon>
        <taxon>Artiodactyla</taxon>
        <taxon>Ruminantia</taxon>
        <taxon>Pecora</taxon>
        <taxon>Bovidae</taxon>
        <taxon>Bovinae</taxon>
        <taxon>Bos</taxon>
    </lineage>
</organism>
<dbReference type="GO" id="GO:0005874">
    <property type="term" value="C:microtubule"/>
    <property type="evidence" value="ECO:0007669"/>
    <property type="project" value="UniProtKB-KW"/>
</dbReference>
<dbReference type="Ensembl" id="ENSBGRT00000043656.1">
    <property type="protein sequence ID" value="ENSBGRP00000037700.1"/>
    <property type="gene ID" value="ENSBGRG00000023621.1"/>
</dbReference>
<keyword evidence="10" id="KW-0479">Metal-binding</keyword>
<dbReference type="SMART" id="SM01289">
    <property type="entry name" value="PYRIN"/>
    <property type="match status" value="1"/>
</dbReference>
<dbReference type="CDD" id="cd08321">
    <property type="entry name" value="Pyrin_ASC-like"/>
    <property type="match status" value="1"/>
</dbReference>
<evidence type="ECO:0000256" key="23">
    <source>
        <dbReference type="PROSITE-ProRule" id="PRU00024"/>
    </source>
</evidence>
<dbReference type="AlphaFoldDB" id="A0A8B9YJI4"/>
<dbReference type="GO" id="GO:0050727">
    <property type="term" value="P:regulation of inflammatory response"/>
    <property type="evidence" value="ECO:0007669"/>
    <property type="project" value="UniProtKB-ARBA"/>
</dbReference>
<evidence type="ECO:0000256" key="24">
    <source>
        <dbReference type="SAM" id="MobiDB-lite"/>
    </source>
</evidence>
<dbReference type="GO" id="GO:0003779">
    <property type="term" value="F:actin binding"/>
    <property type="evidence" value="ECO:0007669"/>
    <property type="project" value="UniProtKB-KW"/>
</dbReference>
<evidence type="ECO:0000256" key="3">
    <source>
        <dbReference type="ARBA" id="ARBA00004419"/>
    </source>
</evidence>
<keyword evidence="6" id="KW-0963">Cytoplasm</keyword>
<keyword evidence="20" id="KW-0968">Cytoplasmic vesicle</keyword>
<evidence type="ECO:0000256" key="9">
    <source>
        <dbReference type="ARBA" id="ARBA00022701"/>
    </source>
</evidence>
<evidence type="ECO:0000256" key="16">
    <source>
        <dbReference type="ARBA" id="ARBA00023203"/>
    </source>
</evidence>
<evidence type="ECO:0000256" key="18">
    <source>
        <dbReference type="ARBA" id="ARBA00023242"/>
    </source>
</evidence>
<dbReference type="GO" id="GO:0032731">
    <property type="term" value="P:positive regulation of interleukin-1 beta production"/>
    <property type="evidence" value="ECO:0007669"/>
    <property type="project" value="UniProtKB-ARBA"/>
</dbReference>
<keyword evidence="17" id="KW-0206">Cytoskeleton</keyword>
<evidence type="ECO:0000256" key="19">
    <source>
        <dbReference type="ARBA" id="ARBA00023273"/>
    </source>
</evidence>
<proteinExistence type="predicted"/>
<dbReference type="GO" id="GO:0005634">
    <property type="term" value="C:nucleus"/>
    <property type="evidence" value="ECO:0007669"/>
    <property type="project" value="UniProtKB-SubCell"/>
</dbReference>
<evidence type="ECO:0000256" key="1">
    <source>
        <dbReference type="ARBA" id="ARBA00004123"/>
    </source>
</evidence>
<feature type="region of interest" description="Disordered" evidence="24">
    <location>
        <begin position="96"/>
        <end position="235"/>
    </location>
</feature>
<dbReference type="InterPro" id="IPR004020">
    <property type="entry name" value="DAPIN"/>
</dbReference>
<dbReference type="GO" id="GO:0008270">
    <property type="term" value="F:zinc ion binding"/>
    <property type="evidence" value="ECO:0007669"/>
    <property type="project" value="UniProtKB-KW"/>
</dbReference>
<dbReference type="Proteomes" id="UP000694520">
    <property type="component" value="Chromosome 26"/>
</dbReference>
<feature type="domain" description="Pyrin" evidence="26">
    <location>
        <begin position="1"/>
        <end position="92"/>
    </location>
</feature>
<dbReference type="GeneTree" id="ENSGT00940000161955"/>
<comment type="subcellular location">
    <subcellularLocation>
        <location evidence="5">Cell projection</location>
        <location evidence="5">Lamellipodium</location>
    </subcellularLocation>
    <subcellularLocation>
        <location evidence="4">Cell projection</location>
        <location evidence="4">Ruffle</location>
    </subcellularLocation>
    <subcellularLocation>
        <location evidence="2">Cytoplasm</location>
        <location evidence="2">Cytoskeleton</location>
    </subcellularLocation>
    <subcellularLocation>
        <location evidence="3">Cytoplasmic vesicle</location>
        <location evidence="3">Autophagosome</location>
    </subcellularLocation>
    <subcellularLocation>
        <location evidence="1">Nucleus</location>
    </subcellularLocation>
</comment>
<evidence type="ECO:0000256" key="8">
    <source>
        <dbReference type="ARBA" id="ARBA00022588"/>
    </source>
</evidence>
<dbReference type="Pfam" id="PF00643">
    <property type="entry name" value="zf-B_box"/>
    <property type="match status" value="1"/>
</dbReference>
<sequence length="784" mass="86530">MVRTRSDHLLYSLEELLPYDFEKFKFKLQNTSLEKEHLRIPRGQLQTAEPVKLASLMVNHYGEEYAVQLTLQVLRAINQHLLAEELHQVISTECRIQESDTDSSAMSGSSGEMKPKSLKTPDGLEGDKQRQSADGAGCPPSSQPEASRGPQKKPLGKQRDQKGSEGLEVQSKLGAKNTTLSSKRSPFLTKVPREKEKGSCPSVRLRRNASSAGRLQGLTSGSLAGSPGRKETKISEVYLPSGKKRPKSLELTISPEETGPLNPEILLLQEKMNTENPSSATTASEVATLKTGPTVTLEKGFRNPGHATTLEGTALRNTPLSVPLAGKMMIGEHLEPTAPSERSGTGAPKASSVPHEPSDPEVSPSSGKKGPQGPEDLVSLGMMTGAGFPVCHLGFVTQELFFSIAVSSGRLQDKAVCPLCRAQEGDPVGGSCVHISCSCSAASRDPEASLSRSASCPRCQDLLPGKSHGSRECLPQCERHMKQAQLLFCEDHGELICLICRLSQEHRGHRVRPIEEAALEYKEQIQKQLDHLKELRKSGEEQRSQGDKKTVNSLKQAETQKQRIQYQLEQLCQFLEQQERLFVAWLEELGQTIGQVRETYGTQRTRDIVLLDKLIGELEAKQCQPEWELMKPSFANGLFASRAKMVTVPELWATPPEVKEKIHLLYQKSEFVEKRVKHFLGRWACRRMGGAPSPAFKSHVARTPWRPFSIFLVLSDSAFTLACWVPARSPSAFLKKDPVHVSWMWGKPCGDVVHGPEVRNSVLSAVNVILEAETVHSNLIFHLL</sequence>
<keyword evidence="13" id="KW-0391">Immunity</keyword>
<evidence type="ECO:0000256" key="6">
    <source>
        <dbReference type="ARBA" id="ARBA00022490"/>
    </source>
</evidence>
<evidence type="ECO:0000256" key="12">
    <source>
        <dbReference type="ARBA" id="ARBA00022833"/>
    </source>
</evidence>
<dbReference type="InterPro" id="IPR000315">
    <property type="entry name" value="Znf_B-box"/>
</dbReference>
<feature type="domain" description="B box-type" evidence="25">
    <location>
        <begin position="477"/>
        <end position="514"/>
    </location>
</feature>
<comment type="subunit">
    <text evidence="21">Homotrimer. Interacts (via the B box-type zinc finger) with PSTPIP1. Interacts (via the B30.2/SPRY domain) with several components of the inflammasome complex, including CASP1 p20 and p10 subunits, CASP5, PYCARD, NLRP1, NLRP2 and NLRP3, as well as with unprocessed IL1B; this interaction may lead to autophagic degradation of these proteins. Component of the AIM2 PANoptosome complex, a multiprotein complex that drives inflammatory cell death (PANoptosis). Interacts with NFKBIA and RELA. Interacts weakly with VASP and ACTR3. Interacts with active ULK1 (phosphorylated on 'Ser-317') and BECN1 simultaneously. Also interacts with ATG16L1 (via WD repeats), and with ATG8 family members, including GABARAP, GABARAPL1 and, to a lesser extent, GABARAPL2, MAP1LC3A/LC3A and MAP1LC3C/LC3C. Interacts with TRIM21. Interacts with YWHAB, YWHAE, YWHAG, YWHAH, YWHAQ and YWHAZ; the interaction is required for the down-regulation of pyrin pro-inflammatory activity.</text>
</comment>
<name>A0A8B9YJI4_BOSMU</name>
<dbReference type="Gene3D" id="3.30.160.60">
    <property type="entry name" value="Classic Zinc Finger"/>
    <property type="match status" value="1"/>
</dbReference>
<feature type="region of interest" description="Disordered" evidence="24">
    <location>
        <begin position="335"/>
        <end position="378"/>
    </location>
</feature>
<keyword evidence="15" id="KW-0395">Inflammatory response</keyword>
<evidence type="ECO:0000259" key="26">
    <source>
        <dbReference type="PROSITE" id="PS50824"/>
    </source>
</evidence>
<feature type="compositionally biased region" description="Low complexity" evidence="24">
    <location>
        <begin position="102"/>
        <end position="112"/>
    </location>
</feature>
<evidence type="ECO:0000256" key="7">
    <source>
        <dbReference type="ARBA" id="ARBA00022553"/>
    </source>
</evidence>
<dbReference type="InterPro" id="IPR050143">
    <property type="entry name" value="TRIM/RBCC"/>
</dbReference>
<evidence type="ECO:0000256" key="2">
    <source>
        <dbReference type="ARBA" id="ARBA00004245"/>
    </source>
</evidence>
<dbReference type="SMART" id="SM00336">
    <property type="entry name" value="BBOX"/>
    <property type="match status" value="1"/>
</dbReference>
<keyword evidence="12" id="KW-0862">Zinc</keyword>
<evidence type="ECO:0000256" key="15">
    <source>
        <dbReference type="ARBA" id="ARBA00023198"/>
    </source>
</evidence>
<evidence type="ECO:0000256" key="21">
    <source>
        <dbReference type="ARBA" id="ARBA00066012"/>
    </source>
</evidence>
<dbReference type="PROSITE" id="PS50824">
    <property type="entry name" value="DAPIN"/>
    <property type="match status" value="1"/>
</dbReference>
<evidence type="ECO:0000256" key="22">
    <source>
        <dbReference type="ARBA" id="ARBA00071077"/>
    </source>
</evidence>
<dbReference type="GO" id="GO:0005776">
    <property type="term" value="C:autophagosome"/>
    <property type="evidence" value="ECO:0007669"/>
    <property type="project" value="UniProtKB-SubCell"/>
</dbReference>
<evidence type="ECO:0000256" key="10">
    <source>
        <dbReference type="ARBA" id="ARBA00022723"/>
    </source>
</evidence>
<dbReference type="GO" id="GO:0006954">
    <property type="term" value="P:inflammatory response"/>
    <property type="evidence" value="ECO:0007669"/>
    <property type="project" value="UniProtKB-KW"/>
</dbReference>
<dbReference type="SUPFAM" id="SSF57845">
    <property type="entry name" value="B-box zinc-binding domain"/>
    <property type="match status" value="1"/>
</dbReference>
<evidence type="ECO:0000256" key="17">
    <source>
        <dbReference type="ARBA" id="ARBA00023212"/>
    </source>
</evidence>
<dbReference type="FunFam" id="1.10.533.10:FF:000048">
    <property type="entry name" value="MEFV, pyrin innate immunity regulator"/>
    <property type="match status" value="1"/>
</dbReference>
<dbReference type="GO" id="GO:0045087">
    <property type="term" value="P:innate immune response"/>
    <property type="evidence" value="ECO:0007669"/>
    <property type="project" value="UniProtKB-KW"/>
</dbReference>
<evidence type="ECO:0000256" key="11">
    <source>
        <dbReference type="ARBA" id="ARBA00022771"/>
    </source>
</evidence>
<accession>A0A8B9YJI4</accession>
<keyword evidence="11 23" id="KW-0863">Zinc-finger</keyword>
<dbReference type="GO" id="GO:0001726">
    <property type="term" value="C:ruffle"/>
    <property type="evidence" value="ECO:0007669"/>
    <property type="project" value="UniProtKB-SubCell"/>
</dbReference>
<keyword evidence="9" id="KW-0493">Microtubule</keyword>
<keyword evidence="8" id="KW-0399">Innate immunity</keyword>
<evidence type="ECO:0000313" key="28">
    <source>
        <dbReference type="Proteomes" id="UP000694520"/>
    </source>
</evidence>
<evidence type="ECO:0000259" key="25">
    <source>
        <dbReference type="PROSITE" id="PS50119"/>
    </source>
</evidence>
<dbReference type="SUPFAM" id="SSF47986">
    <property type="entry name" value="DEATH domain"/>
    <property type="match status" value="1"/>
</dbReference>
<evidence type="ECO:0000256" key="4">
    <source>
        <dbReference type="ARBA" id="ARBA00004466"/>
    </source>
</evidence>
<protein>
    <recommendedName>
        <fullName evidence="22">Pyrin</fullName>
    </recommendedName>
</protein>
<evidence type="ECO:0000256" key="20">
    <source>
        <dbReference type="ARBA" id="ARBA00023329"/>
    </source>
</evidence>
<dbReference type="GO" id="GO:0031410">
    <property type="term" value="C:cytoplasmic vesicle"/>
    <property type="evidence" value="ECO:0007669"/>
    <property type="project" value="UniProtKB-KW"/>
</dbReference>
<dbReference type="PROSITE" id="PS50119">
    <property type="entry name" value="ZF_BBOX"/>
    <property type="match status" value="1"/>
</dbReference>